<feature type="transmembrane region" description="Helical" evidence="2">
    <location>
        <begin position="20"/>
        <end position="38"/>
    </location>
</feature>
<dbReference type="InterPro" id="IPR011899">
    <property type="entry name" value="Glutaredoxin_euk/vir"/>
</dbReference>
<feature type="domain" description="Glutaredoxin" evidence="3">
    <location>
        <begin position="134"/>
        <end position="200"/>
    </location>
</feature>
<dbReference type="GO" id="GO:0005789">
    <property type="term" value="C:endoplasmic reticulum membrane"/>
    <property type="evidence" value="ECO:0007669"/>
    <property type="project" value="InterPro"/>
</dbReference>
<feature type="non-terminal residue" evidence="4">
    <location>
        <position position="1"/>
    </location>
</feature>
<dbReference type="PANTHER" id="PTHR45694:SF18">
    <property type="entry name" value="GLUTAREDOXIN-1-RELATED"/>
    <property type="match status" value="1"/>
</dbReference>
<dbReference type="Gene3D" id="6.10.250.2950">
    <property type="match status" value="1"/>
</dbReference>
<dbReference type="Gene3D" id="3.40.30.10">
    <property type="entry name" value="Glutaredoxin"/>
    <property type="match status" value="1"/>
</dbReference>
<dbReference type="InterPro" id="IPR014025">
    <property type="entry name" value="Glutaredoxin_subgr"/>
</dbReference>
<accession>H9AB31</accession>
<name>H9AB31_9BILA</name>
<dbReference type="GO" id="GO:0015038">
    <property type="term" value="F:glutathione disulfide oxidoreductase activity"/>
    <property type="evidence" value="ECO:0007669"/>
    <property type="project" value="TreeGrafter"/>
</dbReference>
<proteinExistence type="evidence at transcript level"/>
<dbReference type="InterPro" id="IPR002109">
    <property type="entry name" value="Glutaredoxin"/>
</dbReference>
<organism evidence="4">
    <name type="scientific">Aphelenchoides fragariae</name>
    <dbReference type="NCBI Taxonomy" id="90724"/>
    <lineage>
        <taxon>Eukaryota</taxon>
        <taxon>Metazoa</taxon>
        <taxon>Ecdysozoa</taxon>
        <taxon>Nematoda</taxon>
        <taxon>Chromadorea</taxon>
        <taxon>Rhabditida</taxon>
        <taxon>Tylenchina</taxon>
        <taxon>Tylenchomorpha</taxon>
        <taxon>Aphelenchoidea</taxon>
        <taxon>Aphelenchoididae</taxon>
        <taxon>Aphelenchoides</taxon>
    </lineage>
</organism>
<dbReference type="Pfam" id="PF00462">
    <property type="entry name" value="Glutaredoxin"/>
    <property type="match status" value="1"/>
</dbReference>
<dbReference type="GO" id="GO:0006886">
    <property type="term" value="P:intracellular protein transport"/>
    <property type="evidence" value="ECO:0007669"/>
    <property type="project" value="InterPro"/>
</dbReference>
<dbReference type="NCBIfam" id="TIGR02180">
    <property type="entry name" value="GRX_euk"/>
    <property type="match status" value="1"/>
</dbReference>
<evidence type="ECO:0000259" key="3">
    <source>
        <dbReference type="Pfam" id="PF00462"/>
    </source>
</evidence>
<dbReference type="CDD" id="cd03419">
    <property type="entry name" value="GRX_GRXh_1_2_like"/>
    <property type="match status" value="1"/>
</dbReference>
<dbReference type="InterPro" id="IPR036249">
    <property type="entry name" value="Thioredoxin-like_sf"/>
</dbReference>
<dbReference type="Pfam" id="PF06936">
    <property type="entry name" value="Selenoprotein_S"/>
    <property type="match status" value="1"/>
</dbReference>
<feature type="coiled-coil region" evidence="1">
    <location>
        <begin position="56"/>
        <end position="100"/>
    </location>
</feature>
<keyword evidence="2" id="KW-0472">Membrane</keyword>
<dbReference type="PROSITE" id="PS51354">
    <property type="entry name" value="GLUTAREDOXIN_2"/>
    <property type="match status" value="1"/>
</dbReference>
<keyword evidence="2" id="KW-1133">Transmembrane helix</keyword>
<evidence type="ECO:0000256" key="1">
    <source>
        <dbReference type="SAM" id="Coils"/>
    </source>
</evidence>
<dbReference type="PANTHER" id="PTHR45694">
    <property type="entry name" value="GLUTAREDOXIN 2"/>
    <property type="match status" value="1"/>
</dbReference>
<dbReference type="EMBL" id="JN881464">
    <property type="protein sequence ID" value="AFC37790.1"/>
    <property type="molecule type" value="mRNA"/>
</dbReference>
<dbReference type="GO" id="GO:0034599">
    <property type="term" value="P:cellular response to oxidative stress"/>
    <property type="evidence" value="ECO:0007669"/>
    <property type="project" value="TreeGrafter"/>
</dbReference>
<keyword evidence="2" id="KW-0812">Transmembrane</keyword>
<evidence type="ECO:0000313" key="4">
    <source>
        <dbReference type="EMBL" id="AFC37790.1"/>
    </source>
</evidence>
<keyword evidence="1" id="KW-0175">Coiled coil</keyword>
<reference evidence="4" key="1">
    <citation type="submission" date="2011-10" db="EMBL/GenBank/DDBJ databases">
        <title>Genes associated to desiccation tolerance of the foliar nematode Aphelenchoides fragariae.</title>
        <authorList>
            <person name="Fu Z."/>
            <person name="Agudelo P."/>
            <person name="Wells C.E."/>
        </authorList>
    </citation>
    <scope>NUCLEOTIDE SEQUENCE</scope>
</reference>
<dbReference type="InterPro" id="IPR009703">
    <property type="entry name" value="Selenoprotein_S"/>
</dbReference>
<dbReference type="SUPFAM" id="SSF52833">
    <property type="entry name" value="Thioredoxin-like"/>
    <property type="match status" value="1"/>
</dbReference>
<evidence type="ECO:0000256" key="2">
    <source>
        <dbReference type="SAM" id="Phobius"/>
    </source>
</evidence>
<dbReference type="AlphaFoldDB" id="H9AB31"/>
<protein>
    <submittedName>
        <fullName evidence="4">Glutaredoxin 2</fullName>
    </submittedName>
</protein>
<sequence length="228" mass="26761">KTQFDSMIESIGQFFERYGWYALFGAFAFFLIYQKFLHDKIQNLYENRELVKQKKFDESQQQANQERMEKARLKMQEEYSKQVQRELEIKEEQAQKRKIQKLGLSEEELKANANKPARFDGLQFVKDQVASKPVVIFSKSWCPYSRKAKQILIGSYRIDSHFYTVIELDEIENGELIQDALQRVTGGRSVPRVFIQGEFIGGGDDTERLHRENKLSPMLKAANVKFVE</sequence>
<dbReference type="PRINTS" id="PR00160">
    <property type="entry name" value="GLUTAREDOXIN"/>
</dbReference>